<comment type="caution">
    <text evidence="1">The sequence shown here is derived from an EMBL/GenBank/DDBJ whole genome shotgun (WGS) entry which is preliminary data.</text>
</comment>
<keyword evidence="2" id="KW-1185">Reference proteome</keyword>
<name>A0ABN0QK18_9FLAO</name>
<dbReference type="Proteomes" id="UP000018234">
    <property type="component" value="Unassembled WGS sequence"/>
</dbReference>
<reference evidence="1 2" key="1">
    <citation type="submission" date="2013-08" db="EMBL/GenBank/DDBJ databases">
        <title>Flavobacterium saliperosum type strain genome sequencing.</title>
        <authorList>
            <person name="Lee K."/>
            <person name="Yi H."/>
            <person name="Park S."/>
            <person name="Chun J."/>
        </authorList>
    </citation>
    <scope>NUCLEOTIDE SEQUENCE [LARGE SCALE GENOMIC DNA]</scope>
    <source>
        <strain evidence="1 2">S13</strain>
    </source>
</reference>
<evidence type="ECO:0000313" key="1">
    <source>
        <dbReference type="EMBL" id="ESU28153.1"/>
    </source>
</evidence>
<protein>
    <submittedName>
        <fullName evidence="1">Uncharacterized protein</fullName>
    </submittedName>
</protein>
<proteinExistence type="predicted"/>
<dbReference type="EMBL" id="AVFO01000002">
    <property type="protein sequence ID" value="ESU28153.1"/>
    <property type="molecule type" value="Genomic_DNA"/>
</dbReference>
<sequence length="205" mass="23858">MFHPSKVKKAQQLHTTFVFYLTSTISKYFQYLYFMKSQSEILQIINSYHEMGEPALAGAFVIEEFGLAQPNFLGFEFREKADPSYILMTTEGTFGAPQIIRIPENAFEFPFPLIINLIAHEMLHVIQKATATMVSDKNEREWQAYCEMLFHHHFPLVPECSDYHKKFFASKAIEYYNRMGEGSELQQKYAQQKLEVENLVASLSE</sequence>
<evidence type="ECO:0000313" key="2">
    <source>
        <dbReference type="Proteomes" id="UP000018234"/>
    </source>
</evidence>
<organism evidence="1 2">
    <name type="scientific">Flavobacterium saliperosum S13</name>
    <dbReference type="NCBI Taxonomy" id="1341155"/>
    <lineage>
        <taxon>Bacteria</taxon>
        <taxon>Pseudomonadati</taxon>
        <taxon>Bacteroidota</taxon>
        <taxon>Flavobacteriia</taxon>
        <taxon>Flavobacteriales</taxon>
        <taxon>Flavobacteriaceae</taxon>
        <taxon>Flavobacterium</taxon>
    </lineage>
</organism>
<accession>A0ABN0QK18</accession>
<gene>
    <name evidence="1" type="ORF">FSS13T_06460</name>
</gene>